<evidence type="ECO:0000313" key="9">
    <source>
        <dbReference type="Proteomes" id="UP001169069"/>
    </source>
</evidence>
<dbReference type="RefSeq" id="WP_289412375.1">
    <property type="nucleotide sequence ID" value="NZ_JAQIBD010000001.1"/>
</dbReference>
<evidence type="ECO:0000256" key="2">
    <source>
        <dbReference type="ARBA" id="ARBA00003015"/>
    </source>
</evidence>
<gene>
    <name evidence="7 8" type="primary">trmB</name>
    <name evidence="8" type="ORF">PGH07_02645</name>
</gene>
<feature type="binding site" evidence="7">
    <location>
        <position position="153"/>
    </location>
    <ligand>
        <name>S-adenosyl-L-methionine</name>
        <dbReference type="ChEBI" id="CHEBI:59789"/>
    </ligand>
</feature>
<dbReference type="CDD" id="cd02440">
    <property type="entry name" value="AdoMet_MTases"/>
    <property type="match status" value="1"/>
</dbReference>
<dbReference type="InterPro" id="IPR003358">
    <property type="entry name" value="tRNA_(Gua-N-7)_MeTrfase_Trmb"/>
</dbReference>
<dbReference type="PANTHER" id="PTHR23417:SF14">
    <property type="entry name" value="PENTACOTRIPEPTIDE-REPEAT REGION OF PRORP DOMAIN-CONTAINING PROTEIN"/>
    <property type="match status" value="1"/>
</dbReference>
<keyword evidence="5 7" id="KW-0949">S-adenosyl-L-methionine</keyword>
<comment type="caution">
    <text evidence="7">Lacks conserved residue(s) required for the propagation of feature annotation.</text>
</comment>
<dbReference type="InterPro" id="IPR029063">
    <property type="entry name" value="SAM-dependent_MTases_sf"/>
</dbReference>
<evidence type="ECO:0000256" key="7">
    <source>
        <dbReference type="HAMAP-Rule" id="MF_01057"/>
    </source>
</evidence>
<comment type="function">
    <text evidence="2 7">Catalyzes the formation of N(7)-methylguanine at position 46 (m7G46) in tRNA.</text>
</comment>
<organism evidence="8 9">
    <name type="scientific">Sulfurovum zhangzhouensis</name>
    <dbReference type="NCBI Taxonomy" id="3019067"/>
    <lineage>
        <taxon>Bacteria</taxon>
        <taxon>Pseudomonadati</taxon>
        <taxon>Campylobacterota</taxon>
        <taxon>Epsilonproteobacteria</taxon>
        <taxon>Campylobacterales</taxon>
        <taxon>Sulfurovaceae</taxon>
        <taxon>Sulfurovum</taxon>
    </lineage>
</organism>
<keyword evidence="6 7" id="KW-0819">tRNA processing</keyword>
<sequence>MPHIKVKPFDSTIVDKKIPDSSLLTFRAKAIGADEELWGVEYAGEEFLLQYKPESNGAAQLKYDKVTRPLKVNLLKEALAKTAEELNLEIQSSNIAISHTKAPLSSKYFKKIEDFETVDYTKEKLSVEVGFGSGKHLLYQAKKNPDTLFIGLEIHTPSAQQVLKQIELQGLDNIWVVNYDARLFLEMLPSNSCEQVFVHFPVPWDKKPHRRVISPSFLEESMRVLRKDGRLELRTDSDNYFWYALETFFGENVPKTHVEVRKNEALEVTSKYEARWLRQEKDIYDVYVKCLTESEAKALDIDFNFNAVKYMQGIEEKLSKKAMVFDGFFIHFERLFKIGEDKLLIKCAFGSYDRPEHKYILMDKEGCRYFASVPVKTMVNFKAHQKMKDIFSQGDLIV</sequence>
<comment type="caution">
    <text evidence="8">The sequence shown here is derived from an EMBL/GenBank/DDBJ whole genome shotgun (WGS) entry which is preliminary data.</text>
</comment>
<dbReference type="InterPro" id="IPR055361">
    <property type="entry name" value="tRNA_methyltr_TrmB_bact"/>
</dbReference>
<dbReference type="Gene3D" id="3.40.50.150">
    <property type="entry name" value="Vaccinia Virus protein VP39"/>
    <property type="match status" value="1"/>
</dbReference>
<evidence type="ECO:0000256" key="6">
    <source>
        <dbReference type="ARBA" id="ARBA00022694"/>
    </source>
</evidence>
<evidence type="ECO:0000256" key="4">
    <source>
        <dbReference type="ARBA" id="ARBA00022679"/>
    </source>
</evidence>
<feature type="binding site" evidence="7">
    <location>
        <position position="206"/>
    </location>
    <ligand>
        <name>substrate</name>
    </ligand>
</feature>
<dbReference type="PROSITE" id="PS51625">
    <property type="entry name" value="SAM_MT_TRMB"/>
    <property type="match status" value="1"/>
</dbReference>
<feature type="binding site" evidence="7">
    <location>
        <position position="236"/>
    </location>
    <ligand>
        <name>substrate</name>
    </ligand>
</feature>
<dbReference type="NCBIfam" id="NF010719">
    <property type="entry name" value="PRK14121.1"/>
    <property type="match status" value="1"/>
</dbReference>
<comment type="similarity">
    <text evidence="7">Belongs to the class I-like SAM-binding methyltransferase superfamily. TrmB family.</text>
</comment>
<comment type="catalytic activity">
    <reaction evidence="1 7">
        <text>guanosine(46) in tRNA + S-adenosyl-L-methionine = N(7)-methylguanosine(46) in tRNA + S-adenosyl-L-homocysteine</text>
        <dbReference type="Rhea" id="RHEA:42708"/>
        <dbReference type="Rhea" id="RHEA-COMP:10188"/>
        <dbReference type="Rhea" id="RHEA-COMP:10189"/>
        <dbReference type="ChEBI" id="CHEBI:57856"/>
        <dbReference type="ChEBI" id="CHEBI:59789"/>
        <dbReference type="ChEBI" id="CHEBI:74269"/>
        <dbReference type="ChEBI" id="CHEBI:74480"/>
        <dbReference type="EC" id="2.1.1.33"/>
    </reaction>
</comment>
<evidence type="ECO:0000256" key="1">
    <source>
        <dbReference type="ARBA" id="ARBA00000142"/>
    </source>
</evidence>
<keyword evidence="3 7" id="KW-0489">Methyltransferase</keyword>
<dbReference type="Proteomes" id="UP001169069">
    <property type="component" value="Unassembled WGS sequence"/>
</dbReference>
<dbReference type="NCBIfam" id="TIGR00091">
    <property type="entry name" value="tRNA (guanosine(46)-N7)-methyltransferase TrmB"/>
    <property type="match status" value="1"/>
</dbReference>
<dbReference type="HAMAP" id="MF_01057">
    <property type="entry name" value="tRNA_methyltr_TrmB"/>
    <property type="match status" value="1"/>
</dbReference>
<protein>
    <recommendedName>
        <fullName evidence="7">tRNA (guanine-N(7)-)-methyltransferase</fullName>
        <ecNumber evidence="7">2.1.1.33</ecNumber>
    </recommendedName>
    <alternativeName>
        <fullName evidence="7">tRNA (guanine(46)-N(7))-methyltransferase</fullName>
    </alternativeName>
    <alternativeName>
        <fullName evidence="7">tRNA(m7G46)-methyltransferase</fullName>
    </alternativeName>
</protein>
<dbReference type="SUPFAM" id="SSF53335">
    <property type="entry name" value="S-adenosyl-L-methionine-dependent methyltransferases"/>
    <property type="match status" value="1"/>
</dbReference>
<dbReference type="Pfam" id="PF02390">
    <property type="entry name" value="Methyltransf_4"/>
    <property type="match status" value="1"/>
</dbReference>
<dbReference type="PANTHER" id="PTHR23417">
    <property type="entry name" value="3-DEOXY-D-MANNO-OCTULOSONIC-ACID TRANSFERASE/TRNA GUANINE-N 7 - -METHYLTRANSFERASE"/>
    <property type="match status" value="1"/>
</dbReference>
<evidence type="ECO:0000313" key="8">
    <source>
        <dbReference type="EMBL" id="MDM5271072.1"/>
    </source>
</evidence>
<feature type="binding site" evidence="7">
    <location>
        <position position="128"/>
    </location>
    <ligand>
        <name>S-adenosyl-L-methionine</name>
        <dbReference type="ChEBI" id="CHEBI:59789"/>
    </ligand>
</feature>
<accession>A0ABT7QWA6</accession>
<name>A0ABT7QWA6_9BACT</name>
<comment type="pathway">
    <text evidence="7">tRNA modification; N(7)-methylguanine-tRNA biosynthesis.</text>
</comment>
<dbReference type="EC" id="2.1.1.33" evidence="7"/>
<reference evidence="8" key="1">
    <citation type="submission" date="2023-01" db="EMBL/GenBank/DDBJ databases">
        <title>Sulfurovum sp. zt1-1 genome assembly.</title>
        <authorList>
            <person name="Wang J."/>
        </authorList>
    </citation>
    <scope>NUCLEOTIDE SEQUENCE</scope>
    <source>
        <strain evidence="8">Zt1-1</strain>
    </source>
</reference>
<dbReference type="EMBL" id="JAQIBD010000001">
    <property type="protein sequence ID" value="MDM5271072.1"/>
    <property type="molecule type" value="Genomic_DNA"/>
</dbReference>
<keyword evidence="9" id="KW-1185">Reference proteome</keyword>
<feature type="binding site" evidence="7">
    <location>
        <position position="180"/>
    </location>
    <ligand>
        <name>S-adenosyl-L-methionine</name>
        <dbReference type="ChEBI" id="CHEBI:59789"/>
    </ligand>
</feature>
<proteinExistence type="inferred from homology"/>
<dbReference type="GO" id="GO:0008176">
    <property type="term" value="F:tRNA (guanine(46)-N7)-methyltransferase activity"/>
    <property type="evidence" value="ECO:0007669"/>
    <property type="project" value="UniProtKB-EC"/>
</dbReference>
<evidence type="ECO:0000256" key="3">
    <source>
        <dbReference type="ARBA" id="ARBA00022603"/>
    </source>
</evidence>
<evidence type="ECO:0000256" key="5">
    <source>
        <dbReference type="ARBA" id="ARBA00022691"/>
    </source>
</evidence>
<keyword evidence="4 7" id="KW-0808">Transferase</keyword>